<dbReference type="STRING" id="59843.A3958_22225"/>
<dbReference type="PROSITE" id="PS51677">
    <property type="entry name" value="NODB"/>
    <property type="match status" value="1"/>
</dbReference>
<dbReference type="PANTHER" id="PTHR34216:SF11">
    <property type="entry name" value="CHITOOLIGOSACCHARIDE DEACETYLASE"/>
    <property type="match status" value="1"/>
</dbReference>
<protein>
    <submittedName>
        <fullName evidence="3">Polysaccharide deacetylase</fullName>
    </submittedName>
</protein>
<dbReference type="Gene3D" id="3.20.20.370">
    <property type="entry name" value="Glycoside hydrolase/deacetylase"/>
    <property type="match status" value="1"/>
</dbReference>
<sequence length="265" mass="31015">MRIQYDRFPGGAKKALTLSFDDGREYDRRLVEKLNDYGIRGTFHLNSGTLGKEGYIDESEVESLYRGHEVAAHTVDHPFLDQTPLEQAIEQIVEDRKRLESLVHYPVKGISYPFGTYNDQVVGLLRSLGIEYARTVNSHGLFHKPDEWLRWHPTCHHMEMVDYAEKFVHMEQRFSRMAILYVWGHSYEFENDRNWDLVDRFGEKIAGRDDIWYATNAEIFAYCRVLEQLRFSADSRMIHNPCAQTVWVSVEGESLEIKAGEITRF</sequence>
<evidence type="ECO:0000256" key="1">
    <source>
        <dbReference type="ARBA" id="ARBA00022729"/>
    </source>
</evidence>
<feature type="domain" description="NodB homology" evidence="2">
    <location>
        <begin position="14"/>
        <end position="265"/>
    </location>
</feature>
<dbReference type="RefSeq" id="WP_063479435.1">
    <property type="nucleotide sequence ID" value="NZ_CP147845.1"/>
</dbReference>
<dbReference type="GO" id="GO:0016810">
    <property type="term" value="F:hydrolase activity, acting on carbon-nitrogen (but not peptide) bonds"/>
    <property type="evidence" value="ECO:0007669"/>
    <property type="project" value="InterPro"/>
</dbReference>
<dbReference type="PANTHER" id="PTHR34216">
    <property type="match status" value="1"/>
</dbReference>
<reference evidence="3" key="1">
    <citation type="journal article" date="2016" name="Genome Announc.">
        <title>Draft genomes of two strains of Paenibacillus glucanolyticus with capability to degrade lignocellulose.</title>
        <authorList>
            <person name="Mathews S.L."/>
            <person name="Pawlak J."/>
            <person name="Grunden A.M."/>
        </authorList>
    </citation>
    <scope>NUCLEOTIDE SEQUENCE [LARGE SCALE GENOMIC DNA]</scope>
    <source>
        <strain evidence="3">SLM1</strain>
    </source>
</reference>
<evidence type="ECO:0000259" key="2">
    <source>
        <dbReference type="PROSITE" id="PS51677"/>
    </source>
</evidence>
<comment type="caution">
    <text evidence="3">The sequence shown here is derived from an EMBL/GenBank/DDBJ whole genome shotgun (WGS) entry which is preliminary data.</text>
</comment>
<proteinExistence type="predicted"/>
<keyword evidence="4" id="KW-1185">Reference proteome</keyword>
<keyword evidence="1" id="KW-0732">Signal</keyword>
<dbReference type="InterPro" id="IPR011330">
    <property type="entry name" value="Glyco_hydro/deAcase_b/a-brl"/>
</dbReference>
<dbReference type="EMBL" id="LWMH01000001">
    <property type="protein sequence ID" value="KZS48588.1"/>
    <property type="molecule type" value="Genomic_DNA"/>
</dbReference>
<dbReference type="SUPFAM" id="SSF88713">
    <property type="entry name" value="Glycoside hydrolase/deacetylase"/>
    <property type="match status" value="1"/>
</dbReference>
<dbReference type="AlphaFoldDB" id="A0A163LYN3"/>
<accession>A0A163LYN3</accession>
<dbReference type="OrthoDB" id="43281at2"/>
<dbReference type="GeneID" id="97555853"/>
<dbReference type="InterPro" id="IPR002509">
    <property type="entry name" value="NODB_dom"/>
</dbReference>
<gene>
    <name evidence="3" type="ORF">AWU65_22965</name>
</gene>
<evidence type="ECO:0000313" key="3">
    <source>
        <dbReference type="EMBL" id="KZS48588.1"/>
    </source>
</evidence>
<dbReference type="InterPro" id="IPR051398">
    <property type="entry name" value="Polysacch_Deacetylase"/>
</dbReference>
<dbReference type="Pfam" id="PF01522">
    <property type="entry name" value="Polysacc_deac_1"/>
    <property type="match status" value="1"/>
</dbReference>
<organism evidence="3 4">
    <name type="scientific">Paenibacillus glucanolyticus</name>
    <dbReference type="NCBI Taxonomy" id="59843"/>
    <lineage>
        <taxon>Bacteria</taxon>
        <taxon>Bacillati</taxon>
        <taxon>Bacillota</taxon>
        <taxon>Bacilli</taxon>
        <taxon>Bacillales</taxon>
        <taxon>Paenibacillaceae</taxon>
        <taxon>Paenibacillus</taxon>
    </lineage>
</organism>
<dbReference type="Proteomes" id="UP000076796">
    <property type="component" value="Unassembled WGS sequence"/>
</dbReference>
<evidence type="ECO:0000313" key="4">
    <source>
        <dbReference type="Proteomes" id="UP000076796"/>
    </source>
</evidence>
<name>A0A163LYN3_9BACL</name>
<dbReference type="GO" id="GO:0005975">
    <property type="term" value="P:carbohydrate metabolic process"/>
    <property type="evidence" value="ECO:0007669"/>
    <property type="project" value="InterPro"/>
</dbReference>
<dbReference type="CDD" id="cd10967">
    <property type="entry name" value="CE4_GLA_like_6s"/>
    <property type="match status" value="1"/>
</dbReference>